<feature type="region of interest" description="Disordered" evidence="1">
    <location>
        <begin position="73"/>
        <end position="107"/>
    </location>
</feature>
<dbReference type="EMBL" id="CACTIH010007691">
    <property type="protein sequence ID" value="CAA3017287.1"/>
    <property type="molecule type" value="Genomic_DNA"/>
</dbReference>
<evidence type="ECO:0000313" key="3">
    <source>
        <dbReference type="Proteomes" id="UP000594638"/>
    </source>
</evidence>
<protein>
    <submittedName>
        <fullName evidence="2">Probable beta-D-xylosidase 7</fullName>
    </submittedName>
</protein>
<evidence type="ECO:0000313" key="2">
    <source>
        <dbReference type="EMBL" id="CAA3017287.1"/>
    </source>
</evidence>
<keyword evidence="3" id="KW-1185">Reference proteome</keyword>
<dbReference type="PANTHER" id="PTHR36011:SF1">
    <property type="entry name" value="BAT2 DOMAIN PROTEIN"/>
    <property type="match status" value="1"/>
</dbReference>
<proteinExistence type="predicted"/>
<gene>
    <name evidence="2" type="ORF">OLEA9_A047973</name>
</gene>
<dbReference type="AlphaFoldDB" id="A0A8S0UC97"/>
<name>A0A8S0UC97_OLEEU</name>
<organism evidence="2 3">
    <name type="scientific">Olea europaea subsp. europaea</name>
    <dbReference type="NCBI Taxonomy" id="158383"/>
    <lineage>
        <taxon>Eukaryota</taxon>
        <taxon>Viridiplantae</taxon>
        <taxon>Streptophyta</taxon>
        <taxon>Embryophyta</taxon>
        <taxon>Tracheophyta</taxon>
        <taxon>Spermatophyta</taxon>
        <taxon>Magnoliopsida</taxon>
        <taxon>eudicotyledons</taxon>
        <taxon>Gunneridae</taxon>
        <taxon>Pentapetalae</taxon>
        <taxon>asterids</taxon>
        <taxon>lamiids</taxon>
        <taxon>Lamiales</taxon>
        <taxon>Oleaceae</taxon>
        <taxon>Oleeae</taxon>
        <taxon>Olea</taxon>
    </lineage>
</organism>
<feature type="compositionally biased region" description="Acidic residues" evidence="1">
    <location>
        <begin position="78"/>
        <end position="103"/>
    </location>
</feature>
<accession>A0A8S0UC97</accession>
<evidence type="ECO:0000256" key="1">
    <source>
        <dbReference type="SAM" id="MobiDB-lite"/>
    </source>
</evidence>
<reference evidence="2 3" key="1">
    <citation type="submission" date="2019-12" db="EMBL/GenBank/DDBJ databases">
        <authorList>
            <person name="Alioto T."/>
            <person name="Alioto T."/>
            <person name="Gomez Garrido J."/>
        </authorList>
    </citation>
    <scope>NUCLEOTIDE SEQUENCE [LARGE SCALE GENOMIC DNA]</scope>
</reference>
<dbReference type="OrthoDB" id="10619335at2759"/>
<dbReference type="PANTHER" id="PTHR36011">
    <property type="entry name" value="BAT2 DOMAIN PROTEIN"/>
    <property type="match status" value="1"/>
</dbReference>
<sequence length="204" mass="21882">MAEKSNEEMKPEMEAAATAVEQSKESGGGGGGWGGWGFSPLSYLSDLQKAATVAAEETSRNAVEASKIVAKSVTDIQMPDEESESLKEDETEASAMEEESEDDNDKHRKVALDKLEKASEDSLLGQGLKVFDNSVESFTSEAWQALGSAWKEGATLVHKLENSASILSESIQHGGQPGAAGSVVPSLIEVYSFEFLCFFFLLFS</sequence>
<dbReference type="Gramene" id="OE9A047973T1">
    <property type="protein sequence ID" value="OE9A047973C1"/>
    <property type="gene ID" value="OE9A047973"/>
</dbReference>
<feature type="compositionally biased region" description="Basic and acidic residues" evidence="1">
    <location>
        <begin position="1"/>
        <end position="13"/>
    </location>
</feature>
<feature type="region of interest" description="Disordered" evidence="1">
    <location>
        <begin position="1"/>
        <end position="33"/>
    </location>
</feature>
<dbReference type="Proteomes" id="UP000594638">
    <property type="component" value="Unassembled WGS sequence"/>
</dbReference>
<comment type="caution">
    <text evidence="2">The sequence shown here is derived from an EMBL/GenBank/DDBJ whole genome shotgun (WGS) entry which is preliminary data.</text>
</comment>